<proteinExistence type="inferred from homology"/>
<reference evidence="3 4" key="1">
    <citation type="submission" date="2016-07" db="EMBL/GenBank/DDBJ databases">
        <title>Pervasive Adenine N6-methylation of Active Genes in Fungi.</title>
        <authorList>
            <consortium name="DOE Joint Genome Institute"/>
            <person name="Mondo S.J."/>
            <person name="Dannebaum R.O."/>
            <person name="Kuo R.C."/>
            <person name="Labutti K."/>
            <person name="Haridas S."/>
            <person name="Kuo A."/>
            <person name="Salamov A."/>
            <person name="Ahrendt S.R."/>
            <person name="Lipzen A."/>
            <person name="Sullivan W."/>
            <person name="Andreopoulos W.B."/>
            <person name="Clum A."/>
            <person name="Lindquist E."/>
            <person name="Daum C."/>
            <person name="Ramamoorthy G.K."/>
            <person name="Gryganskyi A."/>
            <person name="Culley D."/>
            <person name="Magnuson J.K."/>
            <person name="James T.Y."/>
            <person name="O'Malley M.A."/>
            <person name="Stajich J.E."/>
            <person name="Spatafora J.W."/>
            <person name="Visel A."/>
            <person name="Grigoriev I.V."/>
        </authorList>
    </citation>
    <scope>NUCLEOTIDE SEQUENCE [LARGE SCALE GENOMIC DNA]</scope>
    <source>
        <strain evidence="3 4">NRRL 3301</strain>
    </source>
</reference>
<dbReference type="InterPro" id="IPR039786">
    <property type="entry name" value="EFR3"/>
</dbReference>
<evidence type="ECO:0000256" key="2">
    <source>
        <dbReference type="SAM" id="MobiDB-lite"/>
    </source>
</evidence>
<evidence type="ECO:0000256" key="1">
    <source>
        <dbReference type="ARBA" id="ARBA00010216"/>
    </source>
</evidence>
<keyword evidence="4" id="KW-1185">Reference proteome</keyword>
<evidence type="ECO:0008006" key="5">
    <source>
        <dbReference type="Google" id="ProtNLM"/>
    </source>
</evidence>
<sequence>MVSLCHRLRYRYMKHAVLVNNCYPTTEGEIGPRSAELSYLTFYASSRPAKLTKVSAYLRKKVRRDIRKGHKANNKVSLLILKALIQSCHHDLSLFCRSTVVILQHMLDTRDIDLIDLSCDTFYVFCSYYEGSSVMADAGFTRDFELLVEQFASFAVYNNDDRLGLQLKYSGHRALAAVINASSLNTSYIIPLLSHIIPPLQYTLVSTKTSAWDLAKSVPSLDIRTSVFELQDLTLEWIQHLAAQTLSNLCSLANGTSIRATMNSLISNFDSDQLCWWPTDECTSVMELVFRSIQSQYRYMLLSEFLHQLEQSDAAANTDGTDRLAGIVAVVCMILNSQVQLLGMPILEALDTLFSHLMTSLARHGYLYDNTPDQSLSTAQVKQQSIQRGLINSIVGLASQSYYANQWNDILGYFFSRICMNPGNNGSIDGVPAQLYRECGLWFVDHFQHRVIQSANQQEQSSLPAELTVESWTPALELLNDACQDTRISFATTLIHFLEIVHEQKSLSKYRRGNAHFLTALLKKIYTWLSLDDLRIIDTKAIFQLLVGVLQCYGTFGFVRCVPFIFALQHIAQFPPANASAPAKPLSSQLFSRAIASITLQWLQTAADMFPLNTITPNLANISQERQKLKQNLSSIHWSEPIVTSLPTRTNDSAHTPLDMDESQRLNEIDDGHSVTVWIDRASLTSLMTKESTLQSTTNEKADLKTKLSMEWDSAQYNENGKHLRITASAPRDRKPKLTSDLAPDASITHDQYKKQAVSVDNLKGALAAQLLGQDTSLDQESGDVDTVSIQLDQILSNLHPDPDSPTGPSLIRPPYASH</sequence>
<dbReference type="STRING" id="101127.A0A1X2GVB1"/>
<dbReference type="PANTHER" id="PTHR47766">
    <property type="entry name" value="PROTEIN EFR3"/>
    <property type="match status" value="1"/>
</dbReference>
<dbReference type="Pfam" id="PF21072">
    <property type="entry name" value="EFR3"/>
    <property type="match status" value="1"/>
</dbReference>
<evidence type="ECO:0000313" key="3">
    <source>
        <dbReference type="EMBL" id="ORX61963.1"/>
    </source>
</evidence>
<evidence type="ECO:0000313" key="4">
    <source>
        <dbReference type="Proteomes" id="UP000242146"/>
    </source>
</evidence>
<dbReference type="SUPFAM" id="SSF48371">
    <property type="entry name" value="ARM repeat"/>
    <property type="match status" value="1"/>
</dbReference>
<dbReference type="AlphaFoldDB" id="A0A1X2GVB1"/>
<dbReference type="PANTHER" id="PTHR47766:SF1">
    <property type="entry name" value="PROTEIN EFR3"/>
    <property type="match status" value="1"/>
</dbReference>
<dbReference type="GO" id="GO:0072659">
    <property type="term" value="P:protein localization to plasma membrane"/>
    <property type="evidence" value="ECO:0007669"/>
    <property type="project" value="InterPro"/>
</dbReference>
<feature type="region of interest" description="Disordered" evidence="2">
    <location>
        <begin position="727"/>
        <end position="746"/>
    </location>
</feature>
<dbReference type="Proteomes" id="UP000242146">
    <property type="component" value="Unassembled WGS sequence"/>
</dbReference>
<feature type="region of interest" description="Disordered" evidence="2">
    <location>
        <begin position="797"/>
        <end position="819"/>
    </location>
</feature>
<dbReference type="InterPro" id="IPR016024">
    <property type="entry name" value="ARM-type_fold"/>
</dbReference>
<comment type="caution">
    <text evidence="3">The sequence shown here is derived from an EMBL/GenBank/DDBJ whole genome shotgun (WGS) entry which is preliminary data.</text>
</comment>
<name>A0A1X2GVB1_9FUNG</name>
<comment type="similarity">
    <text evidence="1">Belongs to the EFR3 family.</text>
</comment>
<protein>
    <recommendedName>
        <fullName evidence="5">Protein EFR3</fullName>
    </recommendedName>
</protein>
<gene>
    <name evidence="3" type="ORF">DM01DRAFT_1379836</name>
</gene>
<dbReference type="InterPro" id="IPR049150">
    <property type="entry name" value="EFR3_HEAT-like_rpt"/>
</dbReference>
<dbReference type="EMBL" id="MCGT01000002">
    <property type="protein sequence ID" value="ORX61963.1"/>
    <property type="molecule type" value="Genomic_DNA"/>
</dbReference>
<accession>A0A1X2GVB1</accession>
<dbReference type="OrthoDB" id="19232at2759"/>
<organism evidence="3 4">
    <name type="scientific">Hesseltinella vesiculosa</name>
    <dbReference type="NCBI Taxonomy" id="101127"/>
    <lineage>
        <taxon>Eukaryota</taxon>
        <taxon>Fungi</taxon>
        <taxon>Fungi incertae sedis</taxon>
        <taxon>Mucoromycota</taxon>
        <taxon>Mucoromycotina</taxon>
        <taxon>Mucoromycetes</taxon>
        <taxon>Mucorales</taxon>
        <taxon>Cunninghamellaceae</taxon>
        <taxon>Hesseltinella</taxon>
    </lineage>
</organism>